<dbReference type="GO" id="GO:0009982">
    <property type="term" value="F:pseudouridine synthase activity"/>
    <property type="evidence" value="ECO:0007669"/>
    <property type="project" value="InterPro"/>
</dbReference>
<dbReference type="InterPro" id="IPR001406">
    <property type="entry name" value="PsdUridine_synth_TruA"/>
</dbReference>
<keyword evidence="2" id="KW-0819">tRNA processing</keyword>
<gene>
    <name evidence="6" type="ORF">DCAR_012721</name>
</gene>
<sequence length="454" mass="51437">MAAAAAAISSLRIAFCPAKTSPKHFRCRSHKLAMCCFSSSSSSASELDNLPAPYYLPNTKWDPFRKKKVVMRVGYIGTDYRGLQKQPDQPSLSTIEGELEIALYKAGGIRDSNFGNLHKIGWGRSSRTDKGVHSLATMISLKMEIPVYAWKEDPNGISLANHINSYLPRSIRVFSVLPSQRSFDARRECNIRKYSYLLPAEIIGIKDTLSAAEIDCHLTEFTNILSSFEGEHPFHNYTIRSKYRKPSSARDSSKTGSGSKIARLSNEVLDPEKEDYDEEKEATNFDVEEGGKEINTQKSDALATDVEGMNSKFSRFNKPGKLISGLCDSPNNDSHDQYPLSACQARWLYEPDKKDKLSASHFRKIFHCSCGKLERILDISYVEISIYGESFMLHQVSLFELRFHYYHLSNSCNHMGLCVRINVFLFLILVMISCESQRSHVCVTIYFFYNDHDP</sequence>
<keyword evidence="3" id="KW-0413">Isomerase</keyword>
<dbReference type="InterPro" id="IPR020103">
    <property type="entry name" value="PsdUridine_synth_cat_dom_sf"/>
</dbReference>
<evidence type="ECO:0000313" key="6">
    <source>
        <dbReference type="EMBL" id="KZN03965.1"/>
    </source>
</evidence>
<dbReference type="GO" id="GO:0003723">
    <property type="term" value="F:RNA binding"/>
    <property type="evidence" value="ECO:0007669"/>
    <property type="project" value="InterPro"/>
</dbReference>
<dbReference type="GO" id="GO:0031119">
    <property type="term" value="P:tRNA pseudouridine synthesis"/>
    <property type="evidence" value="ECO:0007669"/>
    <property type="project" value="TreeGrafter"/>
</dbReference>
<dbReference type="STRING" id="79200.A0A161WZ23"/>
<proteinExistence type="inferred from homology"/>
<dbReference type="InterPro" id="IPR020095">
    <property type="entry name" value="PsdUridine_synth_TruA_C"/>
</dbReference>
<protein>
    <recommendedName>
        <fullName evidence="7">Pseudouridine synthase I TruA alpha/beta domain-containing protein</fullName>
    </recommendedName>
</protein>
<reference evidence="6" key="1">
    <citation type="journal article" date="2016" name="Nat. Genet.">
        <title>A high-quality carrot genome assembly provides new insights into carotenoid accumulation and asterid genome evolution.</title>
        <authorList>
            <person name="Iorizzo M."/>
            <person name="Ellison S."/>
            <person name="Senalik D."/>
            <person name="Zeng P."/>
            <person name="Satapoomin P."/>
            <person name="Huang J."/>
            <person name="Bowman M."/>
            <person name="Iovene M."/>
            <person name="Sanseverino W."/>
            <person name="Cavagnaro P."/>
            <person name="Yildiz M."/>
            <person name="Macko-Podgorni A."/>
            <person name="Moranska E."/>
            <person name="Grzebelus E."/>
            <person name="Grzebelus D."/>
            <person name="Ashrafi H."/>
            <person name="Zheng Z."/>
            <person name="Cheng S."/>
            <person name="Spooner D."/>
            <person name="Van Deynze A."/>
            <person name="Simon P."/>
        </authorList>
    </citation>
    <scope>NUCLEOTIDE SEQUENCE [LARGE SCALE GENOMIC DNA]</scope>
    <source>
        <tissue evidence="6">Leaf</tissue>
    </source>
</reference>
<dbReference type="Gramene" id="KZN03965">
    <property type="protein sequence ID" value="KZN03965"/>
    <property type="gene ID" value="DCAR_012721"/>
</dbReference>
<name>A0A161WZ23_DAUCS</name>
<accession>A0A161WZ23</accession>
<comment type="caution">
    <text evidence="6">The sequence shown here is derived from an EMBL/GenBank/DDBJ whole genome shotgun (WGS) entry which is preliminary data.</text>
</comment>
<dbReference type="Gene3D" id="3.30.70.580">
    <property type="entry name" value="Pseudouridine synthase I, catalytic domain, N-terminal subdomain"/>
    <property type="match status" value="1"/>
</dbReference>
<dbReference type="SUPFAM" id="SSF55120">
    <property type="entry name" value="Pseudouridine synthase"/>
    <property type="match status" value="1"/>
</dbReference>
<dbReference type="OMA" id="VMISCES"/>
<organism evidence="6">
    <name type="scientific">Daucus carota subsp. sativus</name>
    <name type="common">Carrot</name>
    <dbReference type="NCBI Taxonomy" id="79200"/>
    <lineage>
        <taxon>Eukaryota</taxon>
        <taxon>Viridiplantae</taxon>
        <taxon>Streptophyta</taxon>
        <taxon>Embryophyta</taxon>
        <taxon>Tracheophyta</taxon>
        <taxon>Spermatophyta</taxon>
        <taxon>Magnoliopsida</taxon>
        <taxon>eudicotyledons</taxon>
        <taxon>Gunneridae</taxon>
        <taxon>Pentapetalae</taxon>
        <taxon>asterids</taxon>
        <taxon>campanulids</taxon>
        <taxon>Apiales</taxon>
        <taxon>Apiaceae</taxon>
        <taxon>Apioideae</taxon>
        <taxon>Scandiceae</taxon>
        <taxon>Daucinae</taxon>
        <taxon>Daucus</taxon>
        <taxon>Daucus sect. Daucus</taxon>
    </lineage>
</organism>
<dbReference type="GO" id="GO:1990481">
    <property type="term" value="P:mRNA pseudouridine synthesis"/>
    <property type="evidence" value="ECO:0007669"/>
    <property type="project" value="TreeGrafter"/>
</dbReference>
<evidence type="ECO:0000256" key="1">
    <source>
        <dbReference type="ARBA" id="ARBA00009375"/>
    </source>
</evidence>
<dbReference type="InterPro" id="IPR020094">
    <property type="entry name" value="TruA/RsuA/RluB/E/F_N"/>
</dbReference>
<evidence type="ECO:0000256" key="2">
    <source>
        <dbReference type="ARBA" id="ARBA00022694"/>
    </source>
</evidence>
<evidence type="ECO:0008006" key="7">
    <source>
        <dbReference type="Google" id="ProtNLM"/>
    </source>
</evidence>
<comment type="catalytic activity">
    <reaction evidence="4">
        <text>a uridine in tRNA = a pseudouridine in tRNA</text>
        <dbReference type="Rhea" id="RHEA:54572"/>
        <dbReference type="Rhea" id="RHEA-COMP:13339"/>
        <dbReference type="Rhea" id="RHEA-COMP:13934"/>
        <dbReference type="ChEBI" id="CHEBI:65314"/>
        <dbReference type="ChEBI" id="CHEBI:65315"/>
    </reaction>
</comment>
<evidence type="ECO:0000256" key="5">
    <source>
        <dbReference type="SAM" id="MobiDB-lite"/>
    </source>
</evidence>
<comment type="similarity">
    <text evidence="1">Belongs to the tRNA pseudouridine synthase TruA family.</text>
</comment>
<dbReference type="FunFam" id="3.30.70.580:FF:000002">
    <property type="entry name" value="tRNA pseudouridine synthase"/>
    <property type="match status" value="1"/>
</dbReference>
<dbReference type="Gene3D" id="3.30.70.660">
    <property type="entry name" value="Pseudouridine synthase I, catalytic domain, C-terminal subdomain"/>
    <property type="match status" value="1"/>
</dbReference>
<evidence type="ECO:0000256" key="4">
    <source>
        <dbReference type="ARBA" id="ARBA00036943"/>
    </source>
</evidence>
<dbReference type="PANTHER" id="PTHR11142">
    <property type="entry name" value="PSEUDOURIDYLATE SYNTHASE"/>
    <property type="match status" value="1"/>
</dbReference>
<feature type="region of interest" description="Disordered" evidence="5">
    <location>
        <begin position="245"/>
        <end position="283"/>
    </location>
</feature>
<dbReference type="AlphaFoldDB" id="A0A161WZ23"/>
<dbReference type="PANTHER" id="PTHR11142:SF9">
    <property type="entry name" value="TRNA PSEUDOURIDINE SYNTHASE-RELATED"/>
    <property type="match status" value="1"/>
</dbReference>
<dbReference type="EMBL" id="LNRQ01000003">
    <property type="protein sequence ID" value="KZN03965.1"/>
    <property type="molecule type" value="Genomic_DNA"/>
</dbReference>
<dbReference type="GO" id="GO:0005634">
    <property type="term" value="C:nucleus"/>
    <property type="evidence" value="ECO:0007669"/>
    <property type="project" value="TreeGrafter"/>
</dbReference>
<evidence type="ECO:0000256" key="3">
    <source>
        <dbReference type="ARBA" id="ARBA00023235"/>
    </source>
</evidence>